<feature type="domain" description="AB hydrolase-1" evidence="1">
    <location>
        <begin position="5"/>
        <end position="204"/>
    </location>
</feature>
<dbReference type="InterPro" id="IPR000073">
    <property type="entry name" value="AB_hydrolase_1"/>
</dbReference>
<evidence type="ECO:0000313" key="3">
    <source>
        <dbReference type="Proteomes" id="UP001348149"/>
    </source>
</evidence>
<dbReference type="Proteomes" id="UP001348149">
    <property type="component" value="Unassembled WGS sequence"/>
</dbReference>
<proteinExistence type="predicted"/>
<reference evidence="2 3" key="1">
    <citation type="submission" date="2024-01" db="EMBL/GenBank/DDBJ databases">
        <title>Mesobacterium rodlantinim sp. nov., isolated from shallow sea hydrothermal systems off Kueishantao Island.</title>
        <authorList>
            <person name="Su Z."/>
            <person name="Tang K."/>
        </authorList>
    </citation>
    <scope>NUCLEOTIDE SEQUENCE [LARGE SCALE GENOMIC DNA]</scope>
    <source>
        <strain evidence="2 3">TK19101</strain>
    </source>
</reference>
<organism evidence="2 3">
    <name type="scientific">Mesobacterium hydrothermale</name>
    <dbReference type="NCBI Taxonomy" id="3111907"/>
    <lineage>
        <taxon>Bacteria</taxon>
        <taxon>Pseudomonadati</taxon>
        <taxon>Pseudomonadota</taxon>
        <taxon>Alphaproteobacteria</taxon>
        <taxon>Rhodobacterales</taxon>
        <taxon>Roseobacteraceae</taxon>
        <taxon>Mesobacterium</taxon>
    </lineage>
</organism>
<evidence type="ECO:0000259" key="1">
    <source>
        <dbReference type="Pfam" id="PF12697"/>
    </source>
</evidence>
<sequence>MKTVYLHGLPGSGTELAMTRLPNLTVVNRAQRSFADLAKALPKSELHLVGFSMGAPAALRLAALCPGQVVRVTIVSPIAPRSMGGDVPPFATGGGLLSKVMPGVAQAKRIIAAEPDFFSDPSTRSALKQALKDGLGPLKPITEREIAAYEKPWEKVLDQIRCQVSIWRGEADPFTTAQSVTALSRSLPYAEVNWLRRCGHYGALAEVMNALARLPDLR</sequence>
<dbReference type="SUPFAM" id="SSF53474">
    <property type="entry name" value="alpha/beta-Hydrolases"/>
    <property type="match status" value="1"/>
</dbReference>
<comment type="caution">
    <text evidence="2">The sequence shown here is derived from an EMBL/GenBank/DDBJ whole genome shotgun (WGS) entry which is preliminary data.</text>
</comment>
<evidence type="ECO:0000313" key="2">
    <source>
        <dbReference type="EMBL" id="MEC3862307.1"/>
    </source>
</evidence>
<dbReference type="Gene3D" id="3.40.50.1820">
    <property type="entry name" value="alpha/beta hydrolase"/>
    <property type="match status" value="1"/>
</dbReference>
<protein>
    <submittedName>
        <fullName evidence="2">Alpha/beta hydrolase</fullName>
    </submittedName>
</protein>
<dbReference type="InterPro" id="IPR029058">
    <property type="entry name" value="AB_hydrolase_fold"/>
</dbReference>
<dbReference type="PANTHER" id="PTHR43689:SF8">
    <property type="entry name" value="ALPHA_BETA-HYDROLASES SUPERFAMILY PROTEIN"/>
    <property type="match status" value="1"/>
</dbReference>
<dbReference type="PANTHER" id="PTHR43689">
    <property type="entry name" value="HYDROLASE"/>
    <property type="match status" value="1"/>
</dbReference>
<keyword evidence="2" id="KW-0378">Hydrolase</keyword>
<name>A0ABU6HIM0_9RHOB</name>
<accession>A0ABU6HIM0</accession>
<dbReference type="Pfam" id="PF12697">
    <property type="entry name" value="Abhydrolase_6"/>
    <property type="match status" value="1"/>
</dbReference>
<dbReference type="RefSeq" id="WP_326298051.1">
    <property type="nucleotide sequence ID" value="NZ_JAYLLH010000019.1"/>
</dbReference>
<keyword evidence="3" id="KW-1185">Reference proteome</keyword>
<dbReference type="EMBL" id="JAYLLH010000019">
    <property type="protein sequence ID" value="MEC3862307.1"/>
    <property type="molecule type" value="Genomic_DNA"/>
</dbReference>
<dbReference type="GO" id="GO:0016787">
    <property type="term" value="F:hydrolase activity"/>
    <property type="evidence" value="ECO:0007669"/>
    <property type="project" value="UniProtKB-KW"/>
</dbReference>
<gene>
    <name evidence="2" type="ORF">VK792_13515</name>
</gene>